<dbReference type="CDD" id="cd02966">
    <property type="entry name" value="TlpA_like_family"/>
    <property type="match status" value="1"/>
</dbReference>
<dbReference type="AlphaFoldDB" id="A0A146K9Q8"/>
<proteinExistence type="predicted"/>
<dbReference type="EMBL" id="GDID01004340">
    <property type="protein sequence ID" value="JAP92266.1"/>
    <property type="molecule type" value="Transcribed_RNA"/>
</dbReference>
<dbReference type="InterPro" id="IPR013766">
    <property type="entry name" value="Thioredoxin_domain"/>
</dbReference>
<dbReference type="Gene3D" id="3.40.30.10">
    <property type="entry name" value="Glutaredoxin"/>
    <property type="match status" value="1"/>
</dbReference>
<accession>A0A146K9Q8</accession>
<reference evidence="2" key="1">
    <citation type="submission" date="2015-07" db="EMBL/GenBank/DDBJ databases">
        <title>Adaptation to a free-living lifestyle via gene acquisitions in the diplomonad Trepomonas sp. PC1.</title>
        <authorList>
            <person name="Xu F."/>
            <person name="Jerlstrom-Hultqvist J."/>
            <person name="Kolisko M."/>
            <person name="Simpson A.G.B."/>
            <person name="Roger A.J."/>
            <person name="Svard S.G."/>
            <person name="Andersson J.O."/>
        </authorList>
    </citation>
    <scope>NUCLEOTIDE SEQUENCE</scope>
    <source>
        <strain evidence="2">PC1</strain>
    </source>
</reference>
<dbReference type="InterPro" id="IPR036249">
    <property type="entry name" value="Thioredoxin-like_sf"/>
</dbReference>
<feature type="domain" description="Thioredoxin" evidence="1">
    <location>
        <begin position="46"/>
        <end position="79"/>
    </location>
</feature>
<organism evidence="2">
    <name type="scientific">Trepomonas sp. PC1</name>
    <dbReference type="NCBI Taxonomy" id="1076344"/>
    <lineage>
        <taxon>Eukaryota</taxon>
        <taxon>Metamonada</taxon>
        <taxon>Diplomonadida</taxon>
        <taxon>Hexamitidae</taxon>
        <taxon>Hexamitinae</taxon>
        <taxon>Trepomonas</taxon>
    </lineage>
</organism>
<feature type="non-terminal residue" evidence="2">
    <location>
        <position position="1"/>
    </location>
</feature>
<gene>
    <name evidence="2" type="ORF">TPC1_15853</name>
</gene>
<protein>
    <submittedName>
        <fullName evidence="2">Thioredoxin domain-containing protein</fullName>
    </submittedName>
</protein>
<sequence>RMYWTILIIISIFFIIKKVVNKISLRPLPMPKIDKYLQEPRPSNNQQALQVIEVFATWCGPCRKVIPHLNALFVDNPDTAFIGISSERQNEVEQFLIECPIAYNVALGLQGEQLMKQTLSAGIPHSYLFLYKTLVWHGHPNNLGKQIAKYRQILEQGKNQ</sequence>
<dbReference type="Pfam" id="PF00085">
    <property type="entry name" value="Thioredoxin"/>
    <property type="match status" value="1"/>
</dbReference>
<evidence type="ECO:0000259" key="1">
    <source>
        <dbReference type="Pfam" id="PF00085"/>
    </source>
</evidence>
<dbReference type="PROSITE" id="PS00194">
    <property type="entry name" value="THIOREDOXIN_1"/>
    <property type="match status" value="1"/>
</dbReference>
<name>A0A146K9Q8_9EUKA</name>
<dbReference type="InterPro" id="IPR017937">
    <property type="entry name" value="Thioredoxin_CS"/>
</dbReference>
<evidence type="ECO:0000313" key="2">
    <source>
        <dbReference type="EMBL" id="JAP92266.1"/>
    </source>
</evidence>
<dbReference type="SUPFAM" id="SSF52833">
    <property type="entry name" value="Thioredoxin-like"/>
    <property type="match status" value="1"/>
</dbReference>